<protein>
    <submittedName>
        <fullName evidence="2">Uncharacterized protein YpmS</fullName>
    </submittedName>
</protein>
<keyword evidence="1" id="KW-0812">Transmembrane</keyword>
<organism evidence="2 3">
    <name type="scientific">Sinobaca qinghaiensis</name>
    <dbReference type="NCBI Taxonomy" id="342944"/>
    <lineage>
        <taxon>Bacteria</taxon>
        <taxon>Bacillati</taxon>
        <taxon>Bacillota</taxon>
        <taxon>Bacilli</taxon>
        <taxon>Bacillales</taxon>
        <taxon>Sporolactobacillaceae</taxon>
        <taxon>Sinobaca</taxon>
    </lineage>
</organism>
<keyword evidence="1" id="KW-0472">Membrane</keyword>
<dbReference type="InterPro" id="IPR018672">
    <property type="entry name" value="DUF2140"/>
</dbReference>
<dbReference type="Pfam" id="PF09911">
    <property type="entry name" value="DUF2140"/>
    <property type="match status" value="1"/>
</dbReference>
<name>A0A419V423_9BACL</name>
<evidence type="ECO:0000313" key="3">
    <source>
        <dbReference type="Proteomes" id="UP000285120"/>
    </source>
</evidence>
<comment type="caution">
    <text evidence="2">The sequence shown here is derived from an EMBL/GenBank/DDBJ whole genome shotgun (WGS) entry which is preliminary data.</text>
</comment>
<dbReference type="EMBL" id="RAPK01000009">
    <property type="protein sequence ID" value="RKD73136.1"/>
    <property type="molecule type" value="Genomic_DNA"/>
</dbReference>
<accession>A0A419V423</accession>
<dbReference type="RefSeq" id="WP_211326987.1">
    <property type="nucleotide sequence ID" value="NZ_RAPK01000009.1"/>
</dbReference>
<keyword evidence="1" id="KW-1133">Transmembrane helix</keyword>
<proteinExistence type="predicted"/>
<evidence type="ECO:0000313" key="2">
    <source>
        <dbReference type="EMBL" id="RKD73136.1"/>
    </source>
</evidence>
<gene>
    <name evidence="2" type="ORF">ATL39_2341</name>
</gene>
<dbReference type="Proteomes" id="UP000285120">
    <property type="component" value="Unassembled WGS sequence"/>
</dbReference>
<evidence type="ECO:0000256" key="1">
    <source>
        <dbReference type="SAM" id="Phobius"/>
    </source>
</evidence>
<keyword evidence="3" id="KW-1185">Reference proteome</keyword>
<feature type="transmembrane region" description="Helical" evidence="1">
    <location>
        <begin position="7"/>
        <end position="31"/>
    </location>
</feature>
<sequence>MGKRRIIWKWLFLGLLIVNLFIIAFLFILLVQPFSGSEEQTEERQLEREPSEGFQHYFTLSLTTDQLKEIIEEEWQEEQLELDVVDSRLLQANLPLEILGNEVNATFEFEPEALDNGNMAFHQENFSLGGITLPSSIVLTLLESQLDVPEFVEIQPSEEQIVVHTNDIEVGEGFYTQAESFNLEEDDISVYVGRMEN</sequence>
<reference evidence="2 3" key="1">
    <citation type="submission" date="2018-09" db="EMBL/GenBank/DDBJ databases">
        <title>Genomic Encyclopedia of Archaeal and Bacterial Type Strains, Phase II (KMG-II): from individual species to whole genera.</title>
        <authorList>
            <person name="Goeker M."/>
        </authorList>
    </citation>
    <scope>NUCLEOTIDE SEQUENCE [LARGE SCALE GENOMIC DNA]</scope>
    <source>
        <strain evidence="2 3">DSM 17008</strain>
    </source>
</reference>
<dbReference type="AlphaFoldDB" id="A0A419V423"/>